<dbReference type="EMBL" id="CACSHJ010000088">
    <property type="protein sequence ID" value="CAA0360601.1"/>
    <property type="molecule type" value="Genomic_DNA"/>
</dbReference>
<dbReference type="PANTHER" id="PTHR31286:SF178">
    <property type="entry name" value="DUF4283 DOMAIN-CONTAINING PROTEIN"/>
    <property type="match status" value="1"/>
</dbReference>
<reference evidence="4 5" key="1">
    <citation type="submission" date="2019-12" db="EMBL/GenBank/DDBJ databases">
        <authorList>
            <person name="Jiao W.-B."/>
            <person name="Schneeberger K."/>
        </authorList>
    </citation>
    <scope>NUCLEOTIDE SEQUENCE [LARGE SCALE GENOMIC DNA]</scope>
    <source>
        <strain evidence="5">cv. C24</strain>
    </source>
</reference>
<feature type="region of interest" description="Disordered" evidence="1">
    <location>
        <begin position="595"/>
        <end position="620"/>
    </location>
</feature>
<evidence type="ECO:0000259" key="3">
    <source>
        <dbReference type="Pfam" id="PF14392"/>
    </source>
</evidence>
<dbReference type="PANTHER" id="PTHR31286">
    <property type="entry name" value="GLYCINE-RICH CELL WALL STRUCTURAL PROTEIN 1.8-LIKE"/>
    <property type="match status" value="1"/>
</dbReference>
<dbReference type="Proteomes" id="UP000434276">
    <property type="component" value="Unassembled WGS sequence"/>
</dbReference>
<dbReference type="ExpressionAtlas" id="A0A5S9WXT8">
    <property type="expression patterns" value="baseline and differential"/>
</dbReference>
<evidence type="ECO:0000259" key="2">
    <source>
        <dbReference type="Pfam" id="PF14111"/>
    </source>
</evidence>
<dbReference type="InterPro" id="IPR025558">
    <property type="entry name" value="DUF4283"/>
</dbReference>
<dbReference type="Pfam" id="PF14111">
    <property type="entry name" value="DUF4283"/>
    <property type="match status" value="1"/>
</dbReference>
<dbReference type="OrthoDB" id="1106899at2759"/>
<dbReference type="InterPro" id="IPR025836">
    <property type="entry name" value="Zn_knuckle_CX2CX4HX4C"/>
</dbReference>
<sequence>MDRWIENPPIDYLNFLPIWVRVRNISVNYYTEDTIKEITSCIGEVKEVVMDSEKSQVQDYVRVRVLFHVANPLRNNKEVQLPFGEVVTISFDYERIRKRCFLCQRLTHDKNRCPSKVSDSIKHDVRSLQEKGKQKEMFLPGLAEFPFQSIAPKGRVDALPANPLSATVAIDSHPENTLLAEMPDLDISTGFTTCVGEASSSTSGFKHHIMQDFTPFQFRKGKLVNELSLKNKVIQSLASPHVEKVFKRKRKPSDITEAQSFKRDKNTVVQSDNHKVLPSQKWIPPLPDELKCNIGFAWSKKHQLSRESWVVRDSHGEMQSWEWALDCMSHHHFDKFTFASSTYDIIQALHKPSEWPNISILRGNRIPFVDDKWFYCRESNMADELWDEIQNLELGPEDPTLFIPHEAYVMVAETNRLSTIARPLNPRVQNLNSVIAALPRSWGLTTHVHGRVLDATYVQFLFHTEMDLVSVQRREPWLFNNRFVASQRWEPAPALNFDTTIDLLVQMRGIPFPYVYGETALEIAQEIGEIISLDFHDATSTQIAYIRVRVRIGITERLRVPAPPLNPEELAGASPYFPSSRNVAFQPYMVPSTQGGVGRHHEFPDSNINPSSGAAITSGV</sequence>
<evidence type="ECO:0000313" key="4">
    <source>
        <dbReference type="EMBL" id="CAA0360601.1"/>
    </source>
</evidence>
<evidence type="ECO:0000313" key="5">
    <source>
        <dbReference type="Proteomes" id="UP000434276"/>
    </source>
</evidence>
<dbReference type="Pfam" id="PF14392">
    <property type="entry name" value="zf-CCHC_4"/>
    <property type="match status" value="1"/>
</dbReference>
<organism evidence="4 5">
    <name type="scientific">Arabidopsis thaliana</name>
    <name type="common">Mouse-ear cress</name>
    <dbReference type="NCBI Taxonomy" id="3702"/>
    <lineage>
        <taxon>Eukaryota</taxon>
        <taxon>Viridiplantae</taxon>
        <taxon>Streptophyta</taxon>
        <taxon>Embryophyta</taxon>
        <taxon>Tracheophyta</taxon>
        <taxon>Spermatophyta</taxon>
        <taxon>Magnoliopsida</taxon>
        <taxon>eudicotyledons</taxon>
        <taxon>Gunneridae</taxon>
        <taxon>Pentapetalae</taxon>
        <taxon>rosids</taxon>
        <taxon>malvids</taxon>
        <taxon>Brassicales</taxon>
        <taxon>Brassicaceae</taxon>
        <taxon>Camelineae</taxon>
        <taxon>Arabidopsis</taxon>
    </lineage>
</organism>
<evidence type="ECO:0008006" key="6">
    <source>
        <dbReference type="Google" id="ProtNLM"/>
    </source>
</evidence>
<name>A0A5S9WXT8_ARATH</name>
<gene>
    <name evidence="4" type="ORF">C24_LOCUS7624</name>
</gene>
<protein>
    <recommendedName>
        <fullName evidence="6">DUF4283 domain-containing protein</fullName>
    </recommendedName>
</protein>
<proteinExistence type="predicted"/>
<feature type="compositionally biased region" description="Polar residues" evidence="1">
    <location>
        <begin position="606"/>
        <end position="620"/>
    </location>
</feature>
<evidence type="ECO:0000256" key="1">
    <source>
        <dbReference type="SAM" id="MobiDB-lite"/>
    </source>
</evidence>
<feature type="domain" description="DUF4283" evidence="2">
    <location>
        <begin position="412"/>
        <end position="492"/>
    </location>
</feature>
<accession>A0A5S9WXT8</accession>
<feature type="domain" description="Zinc knuckle CX2CX4HX4C" evidence="3">
    <location>
        <begin position="69"/>
        <end position="114"/>
    </location>
</feature>
<dbReference type="AlphaFoldDB" id="A0A5S9WXT8"/>
<dbReference type="InterPro" id="IPR040256">
    <property type="entry name" value="At4g02000-like"/>
</dbReference>